<dbReference type="InterPro" id="IPR038637">
    <property type="entry name" value="NPCBM_sf"/>
</dbReference>
<feature type="region of interest" description="Disordered" evidence="1">
    <location>
        <begin position="1"/>
        <end position="37"/>
    </location>
</feature>
<accession>A0A7G1NS33</accession>
<feature type="transmembrane region" description="Helical" evidence="2">
    <location>
        <begin position="40"/>
        <end position="59"/>
    </location>
</feature>
<keyword evidence="2" id="KW-0812">Transmembrane</keyword>
<evidence type="ECO:0000313" key="4">
    <source>
        <dbReference type="EMBL" id="BCL26073.1"/>
    </source>
</evidence>
<dbReference type="Proteomes" id="UP000516444">
    <property type="component" value="Chromosome"/>
</dbReference>
<keyword evidence="5" id="KW-1185">Reference proteome</keyword>
<dbReference type="EMBL" id="AP023440">
    <property type="protein sequence ID" value="BCL26073.1"/>
    <property type="molecule type" value="Genomic_DNA"/>
</dbReference>
<feature type="domain" description="Glycosyl hydrolase family 98 putative carbohydrate-binding module" evidence="3">
    <location>
        <begin position="133"/>
        <end position="225"/>
    </location>
</feature>
<protein>
    <recommendedName>
        <fullName evidence="3">Glycosyl hydrolase family 98 putative carbohydrate-binding module domain-containing protein</fullName>
    </recommendedName>
</protein>
<reference evidence="4 5" key="1">
    <citation type="journal article" date="2014" name="Int. J. Syst. Evol. Microbiol.">
        <title>Complete genome sequence of Corynebacterium casei LMG S-19264T (=DSM 44701T), isolated from a smear-ripened cheese.</title>
        <authorList>
            <consortium name="US DOE Joint Genome Institute (JGI-PGF)"/>
            <person name="Walter F."/>
            <person name="Albersmeier A."/>
            <person name="Kalinowski J."/>
            <person name="Ruckert C."/>
        </authorList>
    </citation>
    <scope>NUCLEOTIDE SEQUENCE [LARGE SCALE GENOMIC DNA]</scope>
    <source>
        <strain evidence="4 5">JCM 4677</strain>
    </source>
</reference>
<dbReference type="SUPFAM" id="SSF49785">
    <property type="entry name" value="Galactose-binding domain-like"/>
    <property type="match status" value="1"/>
</dbReference>
<proteinExistence type="predicted"/>
<feature type="compositionally biased region" description="Pro residues" evidence="1">
    <location>
        <begin position="8"/>
        <end position="31"/>
    </location>
</feature>
<dbReference type="AlphaFoldDB" id="A0A7G1NS33"/>
<dbReference type="Pfam" id="PF08305">
    <property type="entry name" value="NPCBM"/>
    <property type="match status" value="1"/>
</dbReference>
<keyword evidence="2" id="KW-1133">Transmembrane helix</keyword>
<dbReference type="Gene3D" id="2.60.120.1060">
    <property type="entry name" value="NPCBM/NEW2 domain"/>
    <property type="match status" value="1"/>
</dbReference>
<dbReference type="InterPro" id="IPR008979">
    <property type="entry name" value="Galactose-bd-like_sf"/>
</dbReference>
<gene>
    <name evidence="4" type="ORF">GCM10017557_09320</name>
</gene>
<evidence type="ECO:0000313" key="5">
    <source>
        <dbReference type="Proteomes" id="UP000516444"/>
    </source>
</evidence>
<name>A0A7G1NS33_9ACTN</name>
<feature type="region of interest" description="Disordered" evidence="1">
    <location>
        <begin position="82"/>
        <end position="111"/>
    </location>
</feature>
<sequence>MSTGHPGPGTPPRPSTPPPPSPPSPPRPTPPAGSRRAETAALVTAFTGVAGLLLGFYGVPTFVTPPTARTVTATVTETATATVTATATPVPGPSGSGGSTPNPNTGDGKNVPLTDITPINESYGGWEIKPVIMGGRSFDNAITTEPGYYDSFGCSINEHYKSLTVTVGLHDDSAAYPATVTFASGEDGEKTLKSVAARINRPVEVTVDLTGVAILTIAARQGDGNSVNVALGDPVLHRL</sequence>
<evidence type="ECO:0000256" key="2">
    <source>
        <dbReference type="SAM" id="Phobius"/>
    </source>
</evidence>
<dbReference type="KEGG" id="sgm:GCM10017557_09320"/>
<evidence type="ECO:0000256" key="1">
    <source>
        <dbReference type="SAM" id="MobiDB-lite"/>
    </source>
</evidence>
<organism evidence="4 5">
    <name type="scientific">Streptomyces aurantiacus</name>
    <dbReference type="NCBI Taxonomy" id="47760"/>
    <lineage>
        <taxon>Bacteria</taxon>
        <taxon>Bacillati</taxon>
        <taxon>Actinomycetota</taxon>
        <taxon>Actinomycetes</taxon>
        <taxon>Kitasatosporales</taxon>
        <taxon>Streptomycetaceae</taxon>
        <taxon>Streptomyces</taxon>
        <taxon>Streptomyces aurantiacus group</taxon>
    </lineage>
</organism>
<dbReference type="InterPro" id="IPR013222">
    <property type="entry name" value="Glyco_hyd_98_carb-bd"/>
</dbReference>
<evidence type="ECO:0000259" key="3">
    <source>
        <dbReference type="Pfam" id="PF08305"/>
    </source>
</evidence>
<keyword evidence="2" id="KW-0472">Membrane</keyword>